<organism evidence="2 3">
    <name type="scientific">Sporolactobacillus inulinus</name>
    <dbReference type="NCBI Taxonomy" id="2078"/>
    <lineage>
        <taxon>Bacteria</taxon>
        <taxon>Bacillati</taxon>
        <taxon>Bacillota</taxon>
        <taxon>Bacilli</taxon>
        <taxon>Bacillales</taxon>
        <taxon>Sporolactobacillaceae</taxon>
        <taxon>Sporolactobacillus</taxon>
    </lineage>
</organism>
<dbReference type="Gene3D" id="3.40.50.20">
    <property type="match status" value="1"/>
</dbReference>
<dbReference type="InterPro" id="IPR011127">
    <property type="entry name" value="Dala_Dala_lig_N"/>
</dbReference>
<accession>A0A4Y1ZES8</accession>
<feature type="domain" description="D-alanine--D-alanine ligase N-terminal" evidence="1">
    <location>
        <begin position="17"/>
        <end position="74"/>
    </location>
</feature>
<sequence>MDKGTEASTMANERKTVAVLYGGKSTEHEISLLTAFSVINAINLKRYRVLPVYINQDGRWIPGSEITGKLSQRISCCSTRTLKRNARWSTGLHRRARWMQQALVRILSFRFFMDRMARMERCKA</sequence>
<dbReference type="EC" id="6.3.2.4" evidence="2"/>
<dbReference type="Pfam" id="PF01820">
    <property type="entry name" value="Dala_Dala_lig_N"/>
    <property type="match status" value="1"/>
</dbReference>
<evidence type="ECO:0000313" key="2">
    <source>
        <dbReference type="EMBL" id="GAY77692.1"/>
    </source>
</evidence>
<dbReference type="InterPro" id="IPR016185">
    <property type="entry name" value="PreATP-grasp_dom_sf"/>
</dbReference>
<dbReference type="SUPFAM" id="SSF52440">
    <property type="entry name" value="PreATP-grasp domain"/>
    <property type="match status" value="1"/>
</dbReference>
<keyword evidence="2" id="KW-0436">Ligase</keyword>
<proteinExistence type="predicted"/>
<dbReference type="AlphaFoldDB" id="A0A4Y1ZES8"/>
<dbReference type="Proteomes" id="UP000319716">
    <property type="component" value="Unassembled WGS sequence"/>
</dbReference>
<evidence type="ECO:0000259" key="1">
    <source>
        <dbReference type="Pfam" id="PF01820"/>
    </source>
</evidence>
<evidence type="ECO:0000313" key="3">
    <source>
        <dbReference type="Proteomes" id="UP000319716"/>
    </source>
</evidence>
<dbReference type="GO" id="GO:0008716">
    <property type="term" value="F:D-alanine-D-alanine ligase activity"/>
    <property type="evidence" value="ECO:0007669"/>
    <property type="project" value="UniProtKB-EC"/>
</dbReference>
<name>A0A4Y1ZES8_9BACL</name>
<dbReference type="EMBL" id="BEXB01000031">
    <property type="protein sequence ID" value="GAY77692.1"/>
    <property type="molecule type" value="Genomic_DNA"/>
</dbReference>
<reference evidence="2 3" key="1">
    <citation type="submission" date="2017-11" db="EMBL/GenBank/DDBJ databases">
        <title>Draft Genome Sequence of Sporolactobacillus inulinus NBRC 111894 Isolated from Koso, a Japanese Sugar-Vegetable Fermented Beverage.</title>
        <authorList>
            <person name="Chiou T.Y."/>
            <person name="Oshima K."/>
            <person name="Suda W."/>
            <person name="Hattori M."/>
            <person name="Takahashi T."/>
        </authorList>
    </citation>
    <scope>NUCLEOTIDE SEQUENCE [LARGE SCALE GENOMIC DNA]</scope>
    <source>
        <strain evidence="2 3">NBRC111894</strain>
    </source>
</reference>
<comment type="caution">
    <text evidence="2">The sequence shown here is derived from an EMBL/GenBank/DDBJ whole genome shotgun (WGS) entry which is preliminary data.</text>
</comment>
<gene>
    <name evidence="2" type="ORF">NBRC111894_3246</name>
</gene>
<dbReference type="RefSeq" id="WP_373865424.1">
    <property type="nucleotide sequence ID" value="NZ_BEXB01000031.1"/>
</dbReference>
<protein>
    <submittedName>
        <fullName evidence="2">D-alanine-D-alanine ligase A</fullName>
        <ecNumber evidence="2">6.3.2.4</ecNumber>
    </submittedName>
</protein>